<keyword evidence="3" id="KW-0238">DNA-binding</keyword>
<dbReference type="CDD" id="cd01189">
    <property type="entry name" value="INT_ICEBs1_C_like"/>
    <property type="match status" value="1"/>
</dbReference>
<sequence length="397" mass="45741">MGRRKHGEGTLFKRADGRWQASFVASDGKRKYFYGEKSSEALEKMRKAMQEDQKGLLASGKRVLLKDYLPQWLELVAKPQVFQGTYVQYEATVKKHLLPAFGHIMVHKLTVQQVQSFYAKKLEEGLAPGTVIYIHSILHMALDNAVSWGLISHNVTDKAKLPKRKRPDHRVLSLEEAKTLVKFARASRLETLLIMALTTAMRRGELLALQWSDIDFEKKTLQLRRSFRRVGNVGNIVKEPKTKAGQRRIMLTDFAIEALKRHKQLQEEQRERSTNWRDLDLVFPNTLGGYWSPDYMVLVFKKMLTQAQLPQIRFHDLRHSAATLLLAMGVHPKLVQDLLGHSKIATTMDTYSHVLPSMQKEVADKMGLAFTFEEDQEDEKDQKEEDQGDEKDQKEEN</sequence>
<dbReference type="RefSeq" id="WP_201371472.1">
    <property type="nucleotide sequence ID" value="NZ_BNJG01000001.1"/>
</dbReference>
<evidence type="ECO:0000256" key="2">
    <source>
        <dbReference type="ARBA" id="ARBA00022908"/>
    </source>
</evidence>
<comment type="caution">
    <text evidence="7">The sequence shown here is derived from an EMBL/GenBank/DDBJ whole genome shotgun (WGS) entry which is preliminary data.</text>
</comment>
<dbReference type="InterPro" id="IPR010998">
    <property type="entry name" value="Integrase_recombinase_N"/>
</dbReference>
<dbReference type="EMBL" id="BNJG01000001">
    <property type="protein sequence ID" value="GHO54800.1"/>
    <property type="molecule type" value="Genomic_DNA"/>
</dbReference>
<feature type="region of interest" description="Disordered" evidence="5">
    <location>
        <begin position="368"/>
        <end position="397"/>
    </location>
</feature>
<comment type="similarity">
    <text evidence="1">Belongs to the 'phage' integrase family.</text>
</comment>
<name>A0ABQ3UQS5_9CHLR</name>
<evidence type="ECO:0000313" key="7">
    <source>
        <dbReference type="EMBL" id="GHO54800.1"/>
    </source>
</evidence>
<organism evidence="7 8">
    <name type="scientific">Ktedonobacter robiniae</name>
    <dbReference type="NCBI Taxonomy" id="2778365"/>
    <lineage>
        <taxon>Bacteria</taxon>
        <taxon>Bacillati</taxon>
        <taxon>Chloroflexota</taxon>
        <taxon>Ktedonobacteria</taxon>
        <taxon>Ktedonobacterales</taxon>
        <taxon>Ktedonobacteraceae</taxon>
        <taxon>Ktedonobacter</taxon>
    </lineage>
</organism>
<gene>
    <name evidence="7" type="ORF">KSB_32750</name>
</gene>
<dbReference type="PROSITE" id="PS51898">
    <property type="entry name" value="TYR_RECOMBINASE"/>
    <property type="match status" value="1"/>
</dbReference>
<evidence type="ECO:0000256" key="1">
    <source>
        <dbReference type="ARBA" id="ARBA00008857"/>
    </source>
</evidence>
<evidence type="ECO:0000256" key="3">
    <source>
        <dbReference type="ARBA" id="ARBA00023125"/>
    </source>
</evidence>
<dbReference type="SUPFAM" id="SSF56349">
    <property type="entry name" value="DNA breaking-rejoining enzymes"/>
    <property type="match status" value="1"/>
</dbReference>
<dbReference type="InterPro" id="IPR050090">
    <property type="entry name" value="Tyrosine_recombinase_XerCD"/>
</dbReference>
<dbReference type="Gene3D" id="1.10.150.130">
    <property type="match status" value="1"/>
</dbReference>
<dbReference type="PANTHER" id="PTHR30349">
    <property type="entry name" value="PHAGE INTEGRASE-RELATED"/>
    <property type="match status" value="1"/>
</dbReference>
<accession>A0ABQ3UQS5</accession>
<evidence type="ECO:0000256" key="4">
    <source>
        <dbReference type="ARBA" id="ARBA00023172"/>
    </source>
</evidence>
<dbReference type="Proteomes" id="UP000654345">
    <property type="component" value="Unassembled WGS sequence"/>
</dbReference>
<keyword evidence="2" id="KW-0229">DNA integration</keyword>
<dbReference type="InterPro" id="IPR011010">
    <property type="entry name" value="DNA_brk_join_enz"/>
</dbReference>
<dbReference type="InterPro" id="IPR013762">
    <property type="entry name" value="Integrase-like_cat_sf"/>
</dbReference>
<dbReference type="InterPro" id="IPR002104">
    <property type="entry name" value="Integrase_catalytic"/>
</dbReference>
<dbReference type="Pfam" id="PF00589">
    <property type="entry name" value="Phage_integrase"/>
    <property type="match status" value="1"/>
</dbReference>
<feature type="compositionally biased region" description="Basic and acidic residues" evidence="5">
    <location>
        <begin position="380"/>
        <end position="397"/>
    </location>
</feature>
<keyword evidence="8" id="KW-1185">Reference proteome</keyword>
<dbReference type="Gene3D" id="1.10.443.10">
    <property type="entry name" value="Intergrase catalytic core"/>
    <property type="match status" value="1"/>
</dbReference>
<dbReference type="Pfam" id="PF14659">
    <property type="entry name" value="Phage_int_SAM_3"/>
    <property type="match status" value="1"/>
</dbReference>
<dbReference type="PANTHER" id="PTHR30349:SF64">
    <property type="entry name" value="PROPHAGE INTEGRASE INTD-RELATED"/>
    <property type="match status" value="1"/>
</dbReference>
<dbReference type="InterPro" id="IPR004107">
    <property type="entry name" value="Integrase_SAM-like_N"/>
</dbReference>
<keyword evidence="4" id="KW-0233">DNA recombination</keyword>
<protein>
    <submittedName>
        <fullName evidence="7">Site-specific integrase</fullName>
    </submittedName>
</protein>
<reference evidence="7 8" key="1">
    <citation type="journal article" date="2021" name="Int. J. Syst. Evol. Microbiol.">
        <title>Reticulibacter mediterranei gen. nov., sp. nov., within the new family Reticulibacteraceae fam. nov., and Ktedonospora formicarum gen. nov., sp. nov., Ktedonobacter robiniae sp. nov., Dictyobacter formicarum sp. nov. and Dictyobacter arantiisoli sp. nov., belonging to the class Ktedonobacteria.</title>
        <authorList>
            <person name="Yabe S."/>
            <person name="Zheng Y."/>
            <person name="Wang C.M."/>
            <person name="Sakai Y."/>
            <person name="Abe K."/>
            <person name="Yokota A."/>
            <person name="Donadio S."/>
            <person name="Cavaletti L."/>
            <person name="Monciardini P."/>
        </authorList>
    </citation>
    <scope>NUCLEOTIDE SEQUENCE [LARGE SCALE GENOMIC DNA]</scope>
    <source>
        <strain evidence="7 8">SOSP1-30</strain>
    </source>
</reference>
<feature type="domain" description="Tyr recombinase" evidence="6">
    <location>
        <begin position="167"/>
        <end position="364"/>
    </location>
</feature>
<proteinExistence type="inferred from homology"/>
<evidence type="ECO:0000256" key="5">
    <source>
        <dbReference type="SAM" id="MobiDB-lite"/>
    </source>
</evidence>
<evidence type="ECO:0000313" key="8">
    <source>
        <dbReference type="Proteomes" id="UP000654345"/>
    </source>
</evidence>
<evidence type="ECO:0000259" key="6">
    <source>
        <dbReference type="PROSITE" id="PS51898"/>
    </source>
</evidence>